<dbReference type="Pfam" id="PF09037">
    <property type="entry name" value="Sulphotransf"/>
    <property type="match status" value="1"/>
</dbReference>
<protein>
    <submittedName>
        <fullName evidence="3">LPS sulfotransferase NodH</fullName>
    </submittedName>
</protein>
<evidence type="ECO:0000259" key="2">
    <source>
        <dbReference type="Pfam" id="PF09037"/>
    </source>
</evidence>
<feature type="domain" description="Sulphotransferase Stf0" evidence="2">
    <location>
        <begin position="38"/>
        <end position="262"/>
    </location>
</feature>
<keyword evidence="4" id="KW-1185">Reference proteome</keyword>
<dbReference type="Gene3D" id="3.40.50.300">
    <property type="entry name" value="P-loop containing nucleotide triphosphate hydrolases"/>
    <property type="match status" value="1"/>
</dbReference>
<dbReference type="PIRSF" id="PIRSF021497">
    <property type="entry name" value="Sulphotransferase_Stf0"/>
    <property type="match status" value="1"/>
</dbReference>
<proteinExistence type="predicted"/>
<dbReference type="InterPro" id="IPR024628">
    <property type="entry name" value="Sulfotransferase_Stf0_dom"/>
</dbReference>
<dbReference type="GO" id="GO:0016740">
    <property type="term" value="F:transferase activity"/>
    <property type="evidence" value="ECO:0007669"/>
    <property type="project" value="UniProtKB-KW"/>
</dbReference>
<dbReference type="AlphaFoldDB" id="A0A3N1MAE1"/>
<dbReference type="RefSeq" id="WP_170216390.1">
    <property type="nucleotide sequence ID" value="NZ_AP019700.1"/>
</dbReference>
<evidence type="ECO:0000313" key="3">
    <source>
        <dbReference type="EMBL" id="ROP99666.1"/>
    </source>
</evidence>
<gene>
    <name evidence="3" type="ORF">EDC65_1450</name>
</gene>
<dbReference type="InterPro" id="IPR027417">
    <property type="entry name" value="P-loop_NTPase"/>
</dbReference>
<comment type="caution">
    <text evidence="3">The sequence shown here is derived from an EMBL/GenBank/DDBJ whole genome shotgun (WGS) entry which is preliminary data.</text>
</comment>
<name>A0A3N1MAE1_9PROT</name>
<evidence type="ECO:0000256" key="1">
    <source>
        <dbReference type="PIRSR" id="PIRSR021497-1"/>
    </source>
</evidence>
<dbReference type="EMBL" id="RJKX01000013">
    <property type="protein sequence ID" value="ROP99666.1"/>
    <property type="molecule type" value="Genomic_DNA"/>
</dbReference>
<sequence>MANDGKNAIAGDDAEGLASLAVSDAKFDLPRFDGPIRSYVICASPRSGSTLLTTLLHGTGRMGVPAEYLNPRFLQAEMSRRFDVLLDDGRIVGPRYLQALLDRRTTANGVFGIKILMAQMQSWTPVQQFRGLLQGATFLWLRRRDKQAQALSMAMAQATQVWHRQAGDPEAPVPAVKFDAAHLRRSLGIVLAEDFAWRQFFAINRTTPISVDYEDLVADPGMVCRSLADAVGVGDLPSIDLEQAITKPTAGTANAEWRRRWDRSLRFR</sequence>
<accession>A0A3N1MAE1</accession>
<organism evidence="3 4">
    <name type="scientific">Stella humosa</name>
    <dbReference type="NCBI Taxonomy" id="94"/>
    <lineage>
        <taxon>Bacteria</taxon>
        <taxon>Pseudomonadati</taxon>
        <taxon>Pseudomonadota</taxon>
        <taxon>Alphaproteobacteria</taxon>
        <taxon>Rhodospirillales</taxon>
        <taxon>Stellaceae</taxon>
        <taxon>Stella</taxon>
    </lineage>
</organism>
<dbReference type="Proteomes" id="UP000278222">
    <property type="component" value="Unassembled WGS sequence"/>
</dbReference>
<dbReference type="InterPro" id="IPR015124">
    <property type="entry name" value="Stf0"/>
</dbReference>
<dbReference type="SUPFAM" id="SSF52540">
    <property type="entry name" value="P-loop containing nucleoside triphosphate hydrolases"/>
    <property type="match status" value="1"/>
</dbReference>
<keyword evidence="3" id="KW-0808">Transferase</keyword>
<feature type="active site" description="Proton acceptor" evidence="1">
    <location>
        <position position="67"/>
    </location>
</feature>
<reference evidence="3 4" key="1">
    <citation type="submission" date="2018-11" db="EMBL/GenBank/DDBJ databases">
        <title>Genomic Encyclopedia of Type Strains, Phase IV (KMG-IV): sequencing the most valuable type-strain genomes for metagenomic binning, comparative biology and taxonomic classification.</title>
        <authorList>
            <person name="Goeker M."/>
        </authorList>
    </citation>
    <scope>NUCLEOTIDE SEQUENCE [LARGE SCALE GENOMIC DNA]</scope>
    <source>
        <strain evidence="3 4">DSM 5900</strain>
    </source>
</reference>
<evidence type="ECO:0000313" key="4">
    <source>
        <dbReference type="Proteomes" id="UP000278222"/>
    </source>
</evidence>